<dbReference type="Gene3D" id="1.20.1280.50">
    <property type="match status" value="1"/>
</dbReference>
<gene>
    <name evidence="3" type="ORF">pneo_cds_283</name>
</gene>
<organism evidence="3">
    <name type="scientific">Pandoravirus neocaledonia</name>
    <dbReference type="NCBI Taxonomy" id="2107708"/>
    <lineage>
        <taxon>Viruses</taxon>
        <taxon>Pandoravirus</taxon>
    </lineage>
</organism>
<evidence type="ECO:0000259" key="2">
    <source>
        <dbReference type="PROSITE" id="PS50181"/>
    </source>
</evidence>
<dbReference type="InterPro" id="IPR036047">
    <property type="entry name" value="F-box-like_dom_sf"/>
</dbReference>
<feature type="domain" description="F-box" evidence="2">
    <location>
        <begin position="56"/>
        <end position="103"/>
    </location>
</feature>
<dbReference type="SUPFAM" id="SSF81383">
    <property type="entry name" value="F-box domain"/>
    <property type="match status" value="1"/>
</dbReference>
<sequence>MEVLNTCAQSRKRPAHRRDRGDDPSAKRHCVDQQVMRHIEEKDAMTVENSRCCASPLLLFGLPDEILVHIVIAIGALGDMAALAATCHKMASLWRDDSTWRLLFARDYAQLYKTGVASMSWYPGAHVYAPWPEDAARFWREIMQTYEPGTCLDGMAFGPDTPYDARIPSPFAHMSALGKDWKWLYASHCPFPTDRGPSRASGAHTMVDAKHMPPGTVTATYRGDLSPTGRPDGYGVGFYADAAGSVTHFVQSMWRDGHPVGWQTLVSPNSASSHIVHGRATRVAYVVLRSGMRIWGKAKGNSMSGPAFICSIDGSRARCVFKAGMFFCGTRFYQNGESISDWRGVLTSREDDVDRLANGDVFLYARDNGKSVGVKWFRCSMRSPHADYAGRTLSNISWRLIRPEWSDGGRGPVYVPAHDCDTDDARAFWRYVRLEQNGIGWDQRARRIALEACPTNGIDLAPS</sequence>
<name>A0A2U7UC38_9VIRU</name>
<protein>
    <recommendedName>
        <fullName evidence="2">F-box domain-containing protein</fullName>
    </recommendedName>
</protein>
<evidence type="ECO:0000256" key="1">
    <source>
        <dbReference type="SAM" id="MobiDB-lite"/>
    </source>
</evidence>
<proteinExistence type="predicted"/>
<dbReference type="RefSeq" id="YP_009481893.1">
    <property type="nucleotide sequence ID" value="NC_037666.1"/>
</dbReference>
<reference evidence="3" key="1">
    <citation type="journal article" date="2018" name="Nat. Commun.">
        <title>Diversity and evolution of the emerging Pandoraviridae family.</title>
        <authorList>
            <person name="Legendre M."/>
            <person name="Fabre E."/>
            <person name="Poirot O."/>
            <person name="Jeudy S."/>
            <person name="Lartigue A."/>
            <person name="Alempic J.M."/>
            <person name="Beucher L."/>
            <person name="Philippe N."/>
            <person name="Bertaux L."/>
            <person name="Christo-Foroux E."/>
            <person name="Labadie K."/>
            <person name="Coute Y."/>
            <person name="Abergel C."/>
            <person name="Claverie J.M."/>
        </authorList>
    </citation>
    <scope>NUCLEOTIDE SEQUENCE [LARGE SCALE GENOMIC DNA]</scope>
    <source>
        <strain evidence="3">Neocaledonia</strain>
    </source>
</reference>
<accession>A0A2U7UC38</accession>
<evidence type="ECO:0000313" key="3">
    <source>
        <dbReference type="EMBL" id="AVK75890.1"/>
    </source>
</evidence>
<dbReference type="GeneID" id="36842603"/>
<dbReference type="InterPro" id="IPR001810">
    <property type="entry name" value="F-box_dom"/>
</dbReference>
<dbReference type="PROSITE" id="PS50181">
    <property type="entry name" value="FBOX"/>
    <property type="match status" value="1"/>
</dbReference>
<dbReference type="EMBL" id="MG011690">
    <property type="protein sequence ID" value="AVK75890.1"/>
    <property type="molecule type" value="Genomic_DNA"/>
</dbReference>
<dbReference type="Proteomes" id="UP000249287">
    <property type="component" value="Segment"/>
</dbReference>
<feature type="region of interest" description="Disordered" evidence="1">
    <location>
        <begin position="1"/>
        <end position="27"/>
    </location>
</feature>
<dbReference type="KEGG" id="vg:36842603"/>